<organism evidence="7 8">
    <name type="scientific">Phaeovulum veldkampii DSM 11550</name>
    <dbReference type="NCBI Taxonomy" id="1185920"/>
    <lineage>
        <taxon>Bacteria</taxon>
        <taxon>Pseudomonadati</taxon>
        <taxon>Pseudomonadota</taxon>
        <taxon>Alphaproteobacteria</taxon>
        <taxon>Rhodobacterales</taxon>
        <taxon>Paracoccaceae</taxon>
        <taxon>Phaeovulum</taxon>
    </lineage>
</organism>
<keyword evidence="8" id="KW-1185">Reference proteome</keyword>
<feature type="transmembrane region" description="Helical" evidence="6">
    <location>
        <begin position="117"/>
        <end position="135"/>
    </location>
</feature>
<proteinExistence type="predicted"/>
<keyword evidence="5 6" id="KW-0472">Membrane</keyword>
<comment type="subcellular location">
    <subcellularLocation>
        <location evidence="1">Cell membrane</location>
        <topology evidence="1">Multi-pass membrane protein</topology>
    </subcellularLocation>
</comment>
<evidence type="ECO:0000313" key="7">
    <source>
        <dbReference type="EMBL" id="PTE17492.1"/>
    </source>
</evidence>
<evidence type="ECO:0000256" key="4">
    <source>
        <dbReference type="ARBA" id="ARBA00022989"/>
    </source>
</evidence>
<sequence>MIRGGGGMTNDILNVLGGIGLYLFGMQIMTEALRRMASRQARAMLARFATTPFTGALSGAVITAVLQSSSAVLITTIGFVGAGMLSFPQAVGIIYGANIGTTITGWMVMALGLKLQLGLAALPLLFVAALMQAFAKGPWQATAQALAGFCLVFLGFDLMQAGTRGFEGWLTPDILPGDGLVGRALLMGIGMAFTIVVQSSSAGVATALVLLGSGAISLPQAAAMVVGMDIGTTFKSLLATIGGSRDMRRTAVAHVAYNVVTGTAAFLALGPATALLQAAFGGDPLPALVAFHTLFNVMGVALMLPFTGPFTRLIERLVPGGDALSPRPLDRALLADADAALDAARGASGGLASALLCALGERLRLGGTPAALAGITPQLPAAIDDIEDFLTRIQIPEGQRGAMLRHSALLHQFDHLHRLAHRAEQGDRIDLLLSDPALLRPAVALGAALRRAGAAPSDPAQARRLARLRPLIAGRMQRLRRSALLREHVGLVSPAEVFALTDALRWLDRAVHHAERIVHYGALAAEATPEALRAGQPPNGD</sequence>
<dbReference type="PANTHER" id="PTHR10010">
    <property type="entry name" value="SOLUTE CARRIER FAMILY 34 SODIUM PHOSPHATE , MEMBER 2-RELATED"/>
    <property type="match status" value="1"/>
</dbReference>
<gene>
    <name evidence="7" type="ORF">C5F46_08925</name>
</gene>
<evidence type="ECO:0000256" key="5">
    <source>
        <dbReference type="ARBA" id="ARBA00023136"/>
    </source>
</evidence>
<feature type="transmembrane region" description="Helical" evidence="6">
    <location>
        <begin position="180"/>
        <end position="198"/>
    </location>
</feature>
<dbReference type="GO" id="GO:0005886">
    <property type="term" value="C:plasma membrane"/>
    <property type="evidence" value="ECO:0007669"/>
    <property type="project" value="UniProtKB-SubCell"/>
</dbReference>
<dbReference type="Proteomes" id="UP000241899">
    <property type="component" value="Unassembled WGS sequence"/>
</dbReference>
<dbReference type="OrthoDB" id="9763003at2"/>
<feature type="transmembrane region" description="Helical" evidence="6">
    <location>
        <begin position="255"/>
        <end position="279"/>
    </location>
</feature>
<keyword evidence="2" id="KW-1003">Cell membrane</keyword>
<feature type="transmembrane region" description="Helical" evidence="6">
    <location>
        <begin position="285"/>
        <end position="306"/>
    </location>
</feature>
<evidence type="ECO:0000256" key="6">
    <source>
        <dbReference type="SAM" id="Phobius"/>
    </source>
</evidence>
<dbReference type="Pfam" id="PF02690">
    <property type="entry name" value="Na_Pi_cotrans"/>
    <property type="match status" value="2"/>
</dbReference>
<keyword evidence="4 6" id="KW-1133">Transmembrane helix</keyword>
<reference evidence="7 8" key="1">
    <citation type="submission" date="2018-03" db="EMBL/GenBank/DDBJ databases">
        <title>Rhodobacter veldkampii.</title>
        <authorList>
            <person name="Meyer T.E."/>
            <person name="Miller S."/>
            <person name="Lodha T."/>
            <person name="Gandham S."/>
            <person name="Chintalapati S."/>
            <person name="Chintalapati V.R."/>
        </authorList>
    </citation>
    <scope>NUCLEOTIDE SEQUENCE [LARGE SCALE GENOMIC DNA]</scope>
    <source>
        <strain evidence="7 8">DSM 11550</strain>
    </source>
</reference>
<dbReference type="AlphaFoldDB" id="A0A2T4JHZ0"/>
<name>A0A2T4JHZ0_9RHOB</name>
<feature type="transmembrane region" description="Helical" evidence="6">
    <location>
        <begin position="72"/>
        <end position="96"/>
    </location>
</feature>
<evidence type="ECO:0000256" key="1">
    <source>
        <dbReference type="ARBA" id="ARBA00004651"/>
    </source>
</evidence>
<dbReference type="GO" id="GO:0005436">
    <property type="term" value="F:sodium:phosphate symporter activity"/>
    <property type="evidence" value="ECO:0007669"/>
    <property type="project" value="InterPro"/>
</dbReference>
<evidence type="ECO:0000256" key="3">
    <source>
        <dbReference type="ARBA" id="ARBA00022692"/>
    </source>
</evidence>
<dbReference type="PANTHER" id="PTHR10010:SF46">
    <property type="entry name" value="SODIUM-DEPENDENT PHOSPHATE TRANSPORT PROTEIN 2B"/>
    <property type="match status" value="1"/>
</dbReference>
<feature type="transmembrane region" description="Helical" evidence="6">
    <location>
        <begin position="141"/>
        <end position="159"/>
    </location>
</feature>
<feature type="transmembrane region" description="Helical" evidence="6">
    <location>
        <begin position="45"/>
        <end position="66"/>
    </location>
</feature>
<dbReference type="GO" id="GO:0044341">
    <property type="term" value="P:sodium-dependent phosphate transport"/>
    <property type="evidence" value="ECO:0007669"/>
    <property type="project" value="InterPro"/>
</dbReference>
<feature type="transmembrane region" description="Helical" evidence="6">
    <location>
        <begin position="204"/>
        <end position="226"/>
    </location>
</feature>
<accession>A0A2T4JHZ0</accession>
<comment type="caution">
    <text evidence="7">The sequence shown here is derived from an EMBL/GenBank/DDBJ whole genome shotgun (WGS) entry which is preliminary data.</text>
</comment>
<evidence type="ECO:0000256" key="2">
    <source>
        <dbReference type="ARBA" id="ARBA00022475"/>
    </source>
</evidence>
<evidence type="ECO:0000313" key="8">
    <source>
        <dbReference type="Proteomes" id="UP000241899"/>
    </source>
</evidence>
<dbReference type="InterPro" id="IPR003841">
    <property type="entry name" value="Na/Pi_transpt"/>
</dbReference>
<dbReference type="EMBL" id="PZKF01000017">
    <property type="protein sequence ID" value="PTE17492.1"/>
    <property type="molecule type" value="Genomic_DNA"/>
</dbReference>
<protein>
    <submittedName>
        <fullName evidence="7">Na/Pi cotransporter family protein</fullName>
    </submittedName>
</protein>
<feature type="transmembrane region" description="Helical" evidence="6">
    <location>
        <begin position="12"/>
        <end position="33"/>
    </location>
</feature>
<dbReference type="NCBIfam" id="NF037997">
    <property type="entry name" value="Na_Pi_symport"/>
    <property type="match status" value="1"/>
</dbReference>
<keyword evidence="3 6" id="KW-0812">Transmembrane</keyword>